<dbReference type="GO" id="GO:0006508">
    <property type="term" value="P:proteolysis"/>
    <property type="evidence" value="ECO:0007669"/>
    <property type="project" value="UniProtKB-KW"/>
</dbReference>
<dbReference type="Gene3D" id="3.40.50.880">
    <property type="match status" value="1"/>
</dbReference>
<comment type="similarity">
    <text evidence="1">Belongs to the peptidase S51 family.</text>
</comment>
<evidence type="ECO:0000256" key="3">
    <source>
        <dbReference type="ARBA" id="ARBA00022801"/>
    </source>
</evidence>
<dbReference type="PANTHER" id="PTHR20842">
    <property type="entry name" value="PROTEASE S51 ALPHA-ASPARTYL DIPEPTIDASE"/>
    <property type="match status" value="1"/>
</dbReference>
<dbReference type="Proteomes" id="UP000291116">
    <property type="component" value="Unassembled WGS sequence"/>
</dbReference>
<feature type="compositionally biased region" description="Basic residues" evidence="5">
    <location>
        <begin position="205"/>
        <end position="216"/>
    </location>
</feature>
<dbReference type="GO" id="GO:0008236">
    <property type="term" value="F:serine-type peptidase activity"/>
    <property type="evidence" value="ECO:0007669"/>
    <property type="project" value="UniProtKB-KW"/>
</dbReference>
<dbReference type="InterPro" id="IPR005320">
    <property type="entry name" value="Peptidase_S51"/>
</dbReference>
<accession>A0A448ZMU1</accession>
<dbReference type="Pfam" id="PF03575">
    <property type="entry name" value="Peptidase_S51"/>
    <property type="match status" value="1"/>
</dbReference>
<dbReference type="EMBL" id="CAACVS010000538">
    <property type="protein sequence ID" value="VEU43356.1"/>
    <property type="molecule type" value="Genomic_DNA"/>
</dbReference>
<proteinExistence type="inferred from homology"/>
<keyword evidence="2" id="KW-0645">Protease</keyword>
<keyword evidence="7" id="KW-1185">Reference proteome</keyword>
<feature type="region of interest" description="Disordered" evidence="5">
    <location>
        <begin position="196"/>
        <end position="216"/>
    </location>
</feature>
<reference evidence="6 7" key="1">
    <citation type="submission" date="2019-01" db="EMBL/GenBank/DDBJ databases">
        <authorList>
            <person name="Ferrante I. M."/>
        </authorList>
    </citation>
    <scope>NUCLEOTIDE SEQUENCE [LARGE SCALE GENOMIC DNA]</scope>
    <source>
        <strain evidence="6 7">B856</strain>
    </source>
</reference>
<evidence type="ECO:0000256" key="4">
    <source>
        <dbReference type="ARBA" id="ARBA00022825"/>
    </source>
</evidence>
<evidence type="ECO:0000313" key="6">
    <source>
        <dbReference type="EMBL" id="VEU43356.1"/>
    </source>
</evidence>
<name>A0A448ZMU1_9STRA</name>
<evidence type="ECO:0000313" key="7">
    <source>
        <dbReference type="Proteomes" id="UP000291116"/>
    </source>
</evidence>
<protein>
    <submittedName>
        <fullName evidence="6">Uncharacterized protein</fullName>
    </submittedName>
</protein>
<evidence type="ECO:0000256" key="5">
    <source>
        <dbReference type="SAM" id="MobiDB-lite"/>
    </source>
</evidence>
<organism evidence="6 7">
    <name type="scientific">Pseudo-nitzschia multistriata</name>
    <dbReference type="NCBI Taxonomy" id="183589"/>
    <lineage>
        <taxon>Eukaryota</taxon>
        <taxon>Sar</taxon>
        <taxon>Stramenopiles</taxon>
        <taxon>Ochrophyta</taxon>
        <taxon>Bacillariophyta</taxon>
        <taxon>Bacillariophyceae</taxon>
        <taxon>Bacillariophycidae</taxon>
        <taxon>Bacillariales</taxon>
        <taxon>Bacillariaceae</taxon>
        <taxon>Pseudo-nitzschia</taxon>
    </lineage>
</organism>
<evidence type="ECO:0000256" key="2">
    <source>
        <dbReference type="ARBA" id="ARBA00022670"/>
    </source>
</evidence>
<gene>
    <name evidence="6" type="ORF">PSNMU_V1.4_AUG-EV-PASAV3_0103720</name>
</gene>
<dbReference type="AlphaFoldDB" id="A0A448ZMU1"/>
<dbReference type="OrthoDB" id="41623at2759"/>
<dbReference type="InterPro" id="IPR029062">
    <property type="entry name" value="Class_I_gatase-like"/>
</dbReference>
<evidence type="ECO:0000256" key="1">
    <source>
        <dbReference type="ARBA" id="ARBA00006534"/>
    </source>
</evidence>
<keyword evidence="3" id="KW-0378">Hydrolase</keyword>
<keyword evidence="4" id="KW-0720">Serine protease</keyword>
<sequence length="447" mass="49966">MSTRDPFKMSLKLKAGTGALVAVWLLSLTTVVSFLPPQNGRATRTSLSIGLKLSSQTAAICEITKDSPISKQSTRSTWLDKGLLLSSFTDGLKTNPIVVDWLMSALVESLWKEEQAQAQLALKESNLASPCNGPDPVFLDQLEETDRALENMRGGDWKKNLQLYCETKRARNGESNPLSVDLRFLYIPTAMYALRPESTSTPGKQRGRNRADGKKRRNEIMGLLQRQLEEFASSSEGNADVLYSIRTVTMDFDDCSVKQPEIVTNSNSLSETDDEFPETGKQAIRQWQPHFIYVQGGNTFWLHYCMEKGDWTKDLIDACCYNPNNDNEIESPFSAVYCGVSAGAILAGESMQTACWKEWDNPSVVPGKETYEDWADVRGLDVAGRTSIFPHMTEEWQDVAERKTEELLESTLNAGNDDDLLSSSVCCIRDDQAYIVNGRRQTIEMLS</sequence>
<dbReference type="PANTHER" id="PTHR20842:SF0">
    <property type="entry name" value="ALPHA-ASPARTYL DIPEPTIDASE"/>
    <property type="match status" value="1"/>
</dbReference>